<evidence type="ECO:0000256" key="8">
    <source>
        <dbReference type="ARBA" id="ARBA00023136"/>
    </source>
</evidence>
<name>A0A068WIZ3_ECHGR</name>
<dbReference type="EMBL" id="LK028579">
    <property type="protein sequence ID" value="CDS19720.1"/>
    <property type="molecule type" value="Genomic_DNA"/>
</dbReference>
<dbReference type="InterPro" id="IPR023395">
    <property type="entry name" value="MCP_dom_sf"/>
</dbReference>
<dbReference type="PANTHER" id="PTHR10780">
    <property type="entry name" value="MITOCHONDRIAL CARRIER HOMOLOG"/>
    <property type="match status" value="1"/>
</dbReference>
<evidence type="ECO:0000256" key="10">
    <source>
        <dbReference type="RuleBase" id="RU000488"/>
    </source>
</evidence>
<evidence type="ECO:0000256" key="2">
    <source>
        <dbReference type="ARBA" id="ARBA00006375"/>
    </source>
</evidence>
<dbReference type="OrthoDB" id="10253709at2759"/>
<dbReference type="PROSITE" id="PS50920">
    <property type="entry name" value="SOLCAR"/>
    <property type="match status" value="1"/>
</dbReference>
<keyword evidence="8 9" id="KW-0472">Membrane</keyword>
<dbReference type="Gene3D" id="1.50.40.10">
    <property type="entry name" value="Mitochondrial carrier domain"/>
    <property type="match status" value="1"/>
</dbReference>
<protein>
    <submittedName>
        <fullName evidence="11 13">Mitochondrial carrier 2</fullName>
    </submittedName>
</protein>
<dbReference type="WBParaSite" id="EgrG_000505100">
    <property type="protein sequence ID" value="EgrG_000505100"/>
    <property type="gene ID" value="EgrG_000505100"/>
</dbReference>
<comment type="subcellular location">
    <subcellularLocation>
        <location evidence="1">Mitochondrion outer membrane</location>
        <topology evidence="1">Multi-pass membrane protein</topology>
    </subcellularLocation>
</comment>
<keyword evidence="5" id="KW-1000">Mitochondrion outer membrane</keyword>
<reference evidence="13" key="3">
    <citation type="submission" date="2020-10" db="UniProtKB">
        <authorList>
            <consortium name="WormBaseParasite"/>
        </authorList>
    </citation>
    <scope>IDENTIFICATION</scope>
</reference>
<organism evidence="11">
    <name type="scientific">Echinococcus granulosus</name>
    <name type="common">Hydatid tapeworm</name>
    <dbReference type="NCBI Taxonomy" id="6210"/>
    <lineage>
        <taxon>Eukaryota</taxon>
        <taxon>Metazoa</taxon>
        <taxon>Spiralia</taxon>
        <taxon>Lophotrochozoa</taxon>
        <taxon>Platyhelminthes</taxon>
        <taxon>Cestoda</taxon>
        <taxon>Eucestoda</taxon>
        <taxon>Cyclophyllidea</taxon>
        <taxon>Taeniidae</taxon>
        <taxon>Echinococcus</taxon>
        <taxon>Echinococcus granulosus group</taxon>
    </lineage>
</organism>
<dbReference type="Pfam" id="PF00153">
    <property type="entry name" value="Mito_carr"/>
    <property type="match status" value="1"/>
</dbReference>
<proteinExistence type="inferred from homology"/>
<evidence type="ECO:0000256" key="3">
    <source>
        <dbReference type="ARBA" id="ARBA00022692"/>
    </source>
</evidence>
<dbReference type="AlphaFoldDB" id="A0A068WIZ3"/>
<dbReference type="Proteomes" id="UP000492820">
    <property type="component" value="Unassembled WGS sequence"/>
</dbReference>
<reference evidence="11" key="2">
    <citation type="submission" date="2014-06" db="EMBL/GenBank/DDBJ databases">
        <authorList>
            <person name="Aslett M."/>
        </authorList>
    </citation>
    <scope>NUCLEOTIDE SEQUENCE</scope>
</reference>
<evidence type="ECO:0000256" key="7">
    <source>
        <dbReference type="ARBA" id="ARBA00023128"/>
    </source>
</evidence>
<evidence type="ECO:0000313" key="13">
    <source>
        <dbReference type="WBParaSite" id="EgrG_000505100"/>
    </source>
</evidence>
<evidence type="ECO:0000256" key="4">
    <source>
        <dbReference type="ARBA" id="ARBA00022737"/>
    </source>
</evidence>
<sequence length="361" mass="40448">MSGVALSDGSVTKFCYDFVIPTALSTVCHPFVCARTLMMLGHEFEPPTLGRNLIGLQRYMYPNVFNYIGHLREDVGLFPIFTVGLPASIIGSAIKSSVCECYLREHVTGYMYKKSVIETEQGWDVFVQETCKLTAGRCLGLLVSYPFQVIMIRQIAQLVGKETMYSNILKAFVEINVNEGLPGLFGGLIPRLLGEVIAVWLTASMAYVVNKYLLPEDTDQVVKEHTPYIAGLLLSSCTHLVPAYRLTCRSRTVWTATTTFQQGIPSCVEPHSSSVMHRVLCEIGVFSRLIKVFITLVYSRLTLLDFFVMMKQIFWSLSHLVNCLNKDTLFTKKVLGRVRGVESLVNPLSGMETVEREGRIN</sequence>
<dbReference type="GO" id="GO:0005741">
    <property type="term" value="C:mitochondrial outer membrane"/>
    <property type="evidence" value="ECO:0007669"/>
    <property type="project" value="UniProtKB-SubCell"/>
</dbReference>
<feature type="repeat" description="Solcar" evidence="9">
    <location>
        <begin position="127"/>
        <end position="212"/>
    </location>
</feature>
<evidence type="ECO:0000313" key="11">
    <source>
        <dbReference type="EMBL" id="CDS19720.1"/>
    </source>
</evidence>
<evidence type="ECO:0000313" key="12">
    <source>
        <dbReference type="Proteomes" id="UP000492820"/>
    </source>
</evidence>
<dbReference type="InterPro" id="IPR018108">
    <property type="entry name" value="MCP_transmembrane"/>
</dbReference>
<evidence type="ECO:0000256" key="1">
    <source>
        <dbReference type="ARBA" id="ARBA00004374"/>
    </source>
</evidence>
<keyword evidence="10" id="KW-0813">Transport</keyword>
<accession>A0A068WIZ3</accession>
<dbReference type="SUPFAM" id="SSF103506">
    <property type="entry name" value="Mitochondrial carrier"/>
    <property type="match status" value="1"/>
</dbReference>
<evidence type="ECO:0000256" key="6">
    <source>
        <dbReference type="ARBA" id="ARBA00022989"/>
    </source>
</evidence>
<keyword evidence="7" id="KW-0496">Mitochondrion</keyword>
<keyword evidence="3 9" id="KW-0812">Transmembrane</keyword>
<reference evidence="11 12" key="1">
    <citation type="journal article" date="2013" name="Nature">
        <title>The genomes of four tapeworm species reveal adaptations to parasitism.</title>
        <authorList>
            <person name="Tsai I.J."/>
            <person name="Zarowiecki M."/>
            <person name="Holroyd N."/>
            <person name="Garciarrubio A."/>
            <person name="Sanchez-Flores A."/>
            <person name="Brooks K.L."/>
            <person name="Tracey A."/>
            <person name="Bobes R.J."/>
            <person name="Fragoso G."/>
            <person name="Sciutto E."/>
            <person name="Aslett M."/>
            <person name="Beasley H."/>
            <person name="Bennett H.M."/>
            <person name="Cai J."/>
            <person name="Camicia F."/>
            <person name="Clark R."/>
            <person name="Cucher M."/>
            <person name="De Silva N."/>
            <person name="Day T.A."/>
            <person name="Deplazes P."/>
            <person name="Estrada K."/>
            <person name="Fernandez C."/>
            <person name="Holland P.W."/>
            <person name="Hou J."/>
            <person name="Hu S."/>
            <person name="Huckvale T."/>
            <person name="Hung S.S."/>
            <person name="Kamenetzky L."/>
            <person name="Keane J.A."/>
            <person name="Kiss F."/>
            <person name="Koziol U."/>
            <person name="Lambert O."/>
            <person name="Liu K."/>
            <person name="Luo X."/>
            <person name="Luo Y."/>
            <person name="Macchiaroli N."/>
            <person name="Nichol S."/>
            <person name="Paps J."/>
            <person name="Parkinson J."/>
            <person name="Pouchkina-Stantcheva N."/>
            <person name="Riddiford N."/>
            <person name="Rosenzvit M."/>
            <person name="Salinas G."/>
            <person name="Wasmuth J.D."/>
            <person name="Zamanian M."/>
            <person name="Zheng Y."/>
            <person name="Cai X."/>
            <person name="Soberon X."/>
            <person name="Olson P.D."/>
            <person name="Laclette J.P."/>
            <person name="Brehm K."/>
            <person name="Berriman M."/>
            <person name="Garciarrubio A."/>
            <person name="Bobes R.J."/>
            <person name="Fragoso G."/>
            <person name="Sanchez-Flores A."/>
            <person name="Estrada K."/>
            <person name="Cevallos M.A."/>
            <person name="Morett E."/>
            <person name="Gonzalez V."/>
            <person name="Portillo T."/>
            <person name="Ochoa-Leyva A."/>
            <person name="Jose M.V."/>
            <person name="Sciutto E."/>
            <person name="Landa A."/>
            <person name="Jimenez L."/>
            <person name="Valdes V."/>
            <person name="Carrero J.C."/>
            <person name="Larralde C."/>
            <person name="Morales-Montor J."/>
            <person name="Limon-Lason J."/>
            <person name="Soberon X."/>
            <person name="Laclette J.P."/>
        </authorList>
    </citation>
    <scope>NUCLEOTIDE SEQUENCE [LARGE SCALE GENOMIC DNA]</scope>
</reference>
<comment type="similarity">
    <text evidence="2 10">Belongs to the mitochondrial carrier (TC 2.A.29) family.</text>
</comment>
<keyword evidence="6" id="KW-1133">Transmembrane helix</keyword>
<evidence type="ECO:0000256" key="9">
    <source>
        <dbReference type="PROSITE-ProRule" id="PRU00282"/>
    </source>
</evidence>
<dbReference type="PANTHER" id="PTHR10780:SF18">
    <property type="entry name" value="LD43650P"/>
    <property type="match status" value="1"/>
</dbReference>
<gene>
    <name evidence="11" type="ORF">EgrG_000505100</name>
</gene>
<keyword evidence="4" id="KW-0677">Repeat</keyword>
<evidence type="ECO:0000256" key="5">
    <source>
        <dbReference type="ARBA" id="ARBA00022787"/>
    </source>
</evidence>